<keyword evidence="1 2" id="KW-0597">Phosphoprotein</keyword>
<gene>
    <name evidence="4" type="ORF">ACFOOI_13485</name>
</gene>
<dbReference type="RefSeq" id="WP_379838507.1">
    <property type="nucleotide sequence ID" value="NZ_JBHRYQ010000001.1"/>
</dbReference>
<accession>A0ABV7YYK2</accession>
<dbReference type="SUPFAM" id="SSF52172">
    <property type="entry name" value="CheY-like"/>
    <property type="match status" value="1"/>
</dbReference>
<dbReference type="InterPro" id="IPR011006">
    <property type="entry name" value="CheY-like_superfamily"/>
</dbReference>
<keyword evidence="5" id="KW-1185">Reference proteome</keyword>
<dbReference type="SMART" id="SM00448">
    <property type="entry name" value="REC"/>
    <property type="match status" value="1"/>
</dbReference>
<feature type="domain" description="Response regulatory" evidence="3">
    <location>
        <begin position="2"/>
        <end position="117"/>
    </location>
</feature>
<protein>
    <submittedName>
        <fullName evidence="4">PleD family two-component system response regulator</fullName>
    </submittedName>
</protein>
<name>A0ABV7YYK2_9BACT</name>
<evidence type="ECO:0000256" key="1">
    <source>
        <dbReference type="ARBA" id="ARBA00022553"/>
    </source>
</evidence>
<dbReference type="PANTHER" id="PTHR44591">
    <property type="entry name" value="STRESS RESPONSE REGULATOR PROTEIN 1"/>
    <property type="match status" value="1"/>
</dbReference>
<evidence type="ECO:0000259" key="3">
    <source>
        <dbReference type="PROSITE" id="PS50110"/>
    </source>
</evidence>
<dbReference type="InterPro" id="IPR001789">
    <property type="entry name" value="Sig_transdc_resp-reg_receiver"/>
</dbReference>
<comment type="caution">
    <text evidence="4">The sequence shown here is derived from an EMBL/GenBank/DDBJ whole genome shotgun (WGS) entry which is preliminary data.</text>
</comment>
<organism evidence="4 5">
    <name type="scientific">Lacihabitans lacunae</name>
    <dbReference type="NCBI Taxonomy" id="1028214"/>
    <lineage>
        <taxon>Bacteria</taxon>
        <taxon>Pseudomonadati</taxon>
        <taxon>Bacteroidota</taxon>
        <taxon>Cytophagia</taxon>
        <taxon>Cytophagales</taxon>
        <taxon>Leadbetterellaceae</taxon>
        <taxon>Lacihabitans</taxon>
    </lineage>
</organism>
<dbReference type="Pfam" id="PF00072">
    <property type="entry name" value="Response_reg"/>
    <property type="match status" value="1"/>
</dbReference>
<evidence type="ECO:0000256" key="2">
    <source>
        <dbReference type="PROSITE-ProRule" id="PRU00169"/>
    </source>
</evidence>
<dbReference type="PANTHER" id="PTHR44591:SF3">
    <property type="entry name" value="RESPONSE REGULATORY DOMAIN-CONTAINING PROTEIN"/>
    <property type="match status" value="1"/>
</dbReference>
<dbReference type="PROSITE" id="PS50110">
    <property type="entry name" value="RESPONSE_REGULATORY"/>
    <property type="match status" value="1"/>
</dbReference>
<dbReference type="Proteomes" id="UP001595616">
    <property type="component" value="Unassembled WGS sequence"/>
</dbReference>
<dbReference type="EMBL" id="JBHRYQ010000001">
    <property type="protein sequence ID" value="MFC3811669.1"/>
    <property type="molecule type" value="Genomic_DNA"/>
</dbReference>
<reference evidence="5" key="1">
    <citation type="journal article" date="2019" name="Int. J. Syst. Evol. Microbiol.">
        <title>The Global Catalogue of Microorganisms (GCM) 10K type strain sequencing project: providing services to taxonomists for standard genome sequencing and annotation.</title>
        <authorList>
            <consortium name="The Broad Institute Genomics Platform"/>
            <consortium name="The Broad Institute Genome Sequencing Center for Infectious Disease"/>
            <person name="Wu L."/>
            <person name="Ma J."/>
        </authorList>
    </citation>
    <scope>NUCLEOTIDE SEQUENCE [LARGE SCALE GENOMIC DNA]</scope>
    <source>
        <strain evidence="5">CECT 7956</strain>
    </source>
</reference>
<feature type="modified residue" description="4-aspartylphosphate" evidence="2">
    <location>
        <position position="51"/>
    </location>
</feature>
<dbReference type="Gene3D" id="3.40.50.2300">
    <property type="match status" value="1"/>
</dbReference>
<sequence>MVILAADDQPIVLKSLTHILKESGFDVHGANNGQSAIDDFDTLNPDLVIIDIHMPVKSGFEVIEYIRNEKKSNIPIIIMSGINDDATLLKAFSLGADDFIEKPVGLNQVVIRVKKLLKLPADFGKA</sequence>
<dbReference type="InterPro" id="IPR050595">
    <property type="entry name" value="Bact_response_regulator"/>
</dbReference>
<evidence type="ECO:0000313" key="5">
    <source>
        <dbReference type="Proteomes" id="UP001595616"/>
    </source>
</evidence>
<evidence type="ECO:0000313" key="4">
    <source>
        <dbReference type="EMBL" id="MFC3811669.1"/>
    </source>
</evidence>
<proteinExistence type="predicted"/>
<dbReference type="CDD" id="cd00156">
    <property type="entry name" value="REC"/>
    <property type="match status" value="1"/>
</dbReference>